<name>A0A8J2VZS8_9BACL</name>
<organism evidence="1 2">
    <name type="scientific">Pullulanibacillus camelliae</name>
    <dbReference type="NCBI Taxonomy" id="1707096"/>
    <lineage>
        <taxon>Bacteria</taxon>
        <taxon>Bacillati</taxon>
        <taxon>Bacillota</taxon>
        <taxon>Bacilli</taxon>
        <taxon>Bacillales</taxon>
        <taxon>Sporolactobacillaceae</taxon>
        <taxon>Pullulanibacillus</taxon>
    </lineage>
</organism>
<dbReference type="Proteomes" id="UP000628775">
    <property type="component" value="Unassembled WGS sequence"/>
</dbReference>
<dbReference type="EMBL" id="BMIR01000008">
    <property type="protein sequence ID" value="GGE41502.1"/>
    <property type="molecule type" value="Genomic_DNA"/>
</dbReference>
<evidence type="ECO:0000313" key="2">
    <source>
        <dbReference type="Proteomes" id="UP000628775"/>
    </source>
</evidence>
<reference evidence="1" key="2">
    <citation type="submission" date="2020-09" db="EMBL/GenBank/DDBJ databases">
        <authorList>
            <person name="Sun Q."/>
            <person name="Zhou Y."/>
        </authorList>
    </citation>
    <scope>NUCLEOTIDE SEQUENCE</scope>
    <source>
        <strain evidence="1">CGMCC 1.15371</strain>
    </source>
</reference>
<comment type="caution">
    <text evidence="1">The sequence shown here is derived from an EMBL/GenBank/DDBJ whole genome shotgun (WGS) entry which is preliminary data.</text>
</comment>
<protein>
    <submittedName>
        <fullName evidence="1">Uncharacterized protein</fullName>
    </submittedName>
</protein>
<dbReference type="AlphaFoldDB" id="A0A8J2VZS8"/>
<evidence type="ECO:0000313" key="1">
    <source>
        <dbReference type="EMBL" id="GGE41502.1"/>
    </source>
</evidence>
<proteinExistence type="predicted"/>
<gene>
    <name evidence="1" type="ORF">GCM10011391_20310</name>
</gene>
<accession>A0A8J2VZS8</accession>
<keyword evidence="2" id="KW-1185">Reference proteome</keyword>
<sequence length="59" mass="7136">MLFARFFLCEEKTYMKAIVLYNWVFGQETVIGLSFESEVDQREYRNKKCLLKQHPSTRI</sequence>
<reference evidence="1" key="1">
    <citation type="journal article" date="2014" name="Int. J. Syst. Evol. Microbiol.">
        <title>Complete genome sequence of Corynebacterium casei LMG S-19264T (=DSM 44701T), isolated from a smear-ripened cheese.</title>
        <authorList>
            <consortium name="US DOE Joint Genome Institute (JGI-PGF)"/>
            <person name="Walter F."/>
            <person name="Albersmeier A."/>
            <person name="Kalinowski J."/>
            <person name="Ruckert C."/>
        </authorList>
    </citation>
    <scope>NUCLEOTIDE SEQUENCE</scope>
    <source>
        <strain evidence="1">CGMCC 1.15371</strain>
    </source>
</reference>